<evidence type="ECO:0000259" key="5">
    <source>
        <dbReference type="PROSITE" id="PS50827"/>
    </source>
</evidence>
<keyword evidence="2 3" id="KW-0539">Nucleus</keyword>
<protein>
    <submittedName>
        <fullName evidence="8 9">Uncharacterized protein isoform X1</fullName>
    </submittedName>
</protein>
<evidence type="ECO:0000313" key="7">
    <source>
        <dbReference type="Proteomes" id="UP001652660"/>
    </source>
</evidence>
<proteinExistence type="predicted"/>
<sequence length="743" mass="85580">MPLFKRKPFPLTETPTDLKPQENVFQVRFTKEIFRSYSEYLNRIDLYRRRVWTCKVTGRGNLTYEEALICESNAIKKVQQIPKELIFPVLSDVQFTWDFLVFCSLDGNEIQLKSYLSLAGMLTLKDLVNSIAEKFQGQLLEGSELYGMKNNHVTPCKIIKILEEDTKTKFEVAWLEKDKKVPINALVSAEDLITKLPFTRGTLKSFIKESTYRSGPWVLHDKLAKKHGISTDPPQELKGIISLRDGVVVCSRKRKKVEDEHGAQAKSGEFVAITSVENADGEYKKPKKQHIRYPIDDLLVGLAGDDHKLTERPSPCRDFSVPMGCVGDLLMVWDFCTSFGRLLHLSPFSLEDFEGALGHKDSNVVLLVECHSALLRLLMKDNGKFSLSVQNRKRKPKITLITWTEYLCDFLEMIGVLELCSHITMIKRGHYGLLDIHIKLGILKELLAQALETNLLRTKLDENYDQRQAFAATKREKAIEEGKKRREEKRRLKGESEAKELTGTGSSDTANDSVEPVEVNPAEENGNVLKKLDKTVKSPSENSITLLCSLQMHDSEEEQTAHAPKKNAKNQKADLKAIPNGTNDSTKRKIHKMMKKDIKETIEKKSKEQRKEYLEREIEKRFIRHSPLGKDRDYNRYWFFRRDGRIFIENSDSTQWGYYSCKEELDAFMGSLNPKGVREWALKKQLQKHYDKICSELLKRSKDLAQKIAMEEAVLRRSTRVRAPPRDNPALAFLKYENKWKED</sequence>
<dbReference type="InterPro" id="IPR018501">
    <property type="entry name" value="DDT_dom"/>
</dbReference>
<evidence type="ECO:0000256" key="4">
    <source>
        <dbReference type="SAM" id="MobiDB-lite"/>
    </source>
</evidence>
<evidence type="ECO:0000256" key="2">
    <source>
        <dbReference type="ARBA" id="ARBA00023242"/>
    </source>
</evidence>
<organism evidence="7 9">
    <name type="scientific">Coffea arabica</name>
    <name type="common">Arabian coffee</name>
    <dbReference type="NCBI Taxonomy" id="13443"/>
    <lineage>
        <taxon>Eukaryota</taxon>
        <taxon>Viridiplantae</taxon>
        <taxon>Streptophyta</taxon>
        <taxon>Embryophyta</taxon>
        <taxon>Tracheophyta</taxon>
        <taxon>Spermatophyta</taxon>
        <taxon>Magnoliopsida</taxon>
        <taxon>eudicotyledons</taxon>
        <taxon>Gunneridae</taxon>
        <taxon>Pentapetalae</taxon>
        <taxon>asterids</taxon>
        <taxon>lamiids</taxon>
        <taxon>Gentianales</taxon>
        <taxon>Rubiaceae</taxon>
        <taxon>Ixoroideae</taxon>
        <taxon>Gardenieae complex</taxon>
        <taxon>Bertiereae - Coffeeae clade</taxon>
        <taxon>Coffeeae</taxon>
        <taxon>Coffea</taxon>
    </lineage>
</organism>
<dbReference type="Pfam" id="PF10537">
    <property type="entry name" value="WAC_Acf1_DNA_bd"/>
    <property type="match status" value="1"/>
</dbReference>
<dbReference type="InterPro" id="IPR053271">
    <property type="entry name" value="DDT_domain"/>
</dbReference>
<dbReference type="Pfam" id="PF02791">
    <property type="entry name" value="DDT"/>
    <property type="match status" value="1"/>
</dbReference>
<accession>A0ABM4UZQ1</accession>
<dbReference type="Pfam" id="PF15613">
    <property type="entry name" value="WSD"/>
    <property type="match status" value="1"/>
</dbReference>
<dbReference type="SMART" id="SM00571">
    <property type="entry name" value="DDT"/>
    <property type="match status" value="1"/>
</dbReference>
<evidence type="ECO:0000313" key="8">
    <source>
        <dbReference type="RefSeq" id="XP_071912760.1"/>
    </source>
</evidence>
<dbReference type="RefSeq" id="XP_071912760.1">
    <property type="nucleotide sequence ID" value="XM_072056659.1"/>
</dbReference>
<feature type="region of interest" description="Disordered" evidence="4">
    <location>
        <begin position="555"/>
        <end position="590"/>
    </location>
</feature>
<keyword evidence="7" id="KW-1185">Reference proteome</keyword>
<feature type="region of interest" description="Disordered" evidence="4">
    <location>
        <begin position="473"/>
        <end position="526"/>
    </location>
</feature>
<dbReference type="PROSITE" id="PS50827">
    <property type="entry name" value="DDT"/>
    <property type="match status" value="1"/>
</dbReference>
<dbReference type="RefSeq" id="XP_071912761.1">
    <property type="nucleotide sequence ID" value="XM_072056660.1"/>
</dbReference>
<comment type="subcellular location">
    <subcellularLocation>
        <location evidence="1 3">Nucleus</location>
    </subcellularLocation>
</comment>
<dbReference type="InterPro" id="IPR028941">
    <property type="entry name" value="WHIM2_dom"/>
</dbReference>
<feature type="compositionally biased region" description="Basic and acidic residues" evidence="4">
    <location>
        <begin position="473"/>
        <end position="500"/>
    </location>
</feature>
<evidence type="ECO:0000313" key="9">
    <source>
        <dbReference type="RefSeq" id="XP_071912761.1"/>
    </source>
</evidence>
<dbReference type="Proteomes" id="UP001652660">
    <property type="component" value="Chromosome 7c"/>
</dbReference>
<evidence type="ECO:0000256" key="3">
    <source>
        <dbReference type="PROSITE-ProRule" id="PRU00475"/>
    </source>
</evidence>
<dbReference type="PANTHER" id="PTHR15546:SF2">
    <property type="entry name" value="DDT DOMAIN-CONTAINING PROTEIN DDB_G0282237"/>
    <property type="match status" value="1"/>
</dbReference>
<reference evidence="8 9" key="1">
    <citation type="submission" date="2025-05" db="UniProtKB">
        <authorList>
            <consortium name="RefSeq"/>
        </authorList>
    </citation>
    <scope>IDENTIFICATION</scope>
    <source>
        <tissue evidence="8 9">Leaves</tissue>
    </source>
</reference>
<feature type="compositionally biased region" description="Low complexity" evidence="4">
    <location>
        <begin position="514"/>
        <end position="526"/>
    </location>
</feature>
<dbReference type="GeneID" id="113700036"/>
<evidence type="ECO:0000259" key="6">
    <source>
        <dbReference type="PROSITE" id="PS51136"/>
    </source>
</evidence>
<feature type="domain" description="DDT" evidence="5">
    <location>
        <begin position="323"/>
        <end position="384"/>
    </location>
</feature>
<gene>
    <name evidence="8 9" type="primary">LOC113700036</name>
</gene>
<evidence type="ECO:0000256" key="1">
    <source>
        <dbReference type="ARBA" id="ARBA00004123"/>
    </source>
</evidence>
<dbReference type="PANTHER" id="PTHR15546">
    <property type="entry name" value="BROMODOMAIN ADJACENT TO ZINC FINGER DOMAIN, 2A"/>
    <property type="match status" value="1"/>
</dbReference>
<feature type="compositionally biased region" description="Polar residues" evidence="4">
    <location>
        <begin position="503"/>
        <end position="512"/>
    </location>
</feature>
<feature type="domain" description="WAC" evidence="6">
    <location>
        <begin position="22"/>
        <end position="151"/>
    </location>
</feature>
<name>A0ABM4UZQ1_COFAR</name>
<dbReference type="InterPro" id="IPR013136">
    <property type="entry name" value="WSTF_Acf1_Cbp146"/>
</dbReference>
<dbReference type="PROSITE" id="PS51136">
    <property type="entry name" value="WAC"/>
    <property type="match status" value="1"/>
</dbReference>